<comment type="caution">
    <text evidence="1">The sequence shown here is derived from an EMBL/GenBank/DDBJ whole genome shotgun (WGS) entry which is preliminary data.</text>
</comment>
<protein>
    <submittedName>
        <fullName evidence="1">Uncharacterized protein</fullName>
    </submittedName>
</protein>
<gene>
    <name evidence="1" type="ORF">Tdes44962_MAKER02777</name>
</gene>
<dbReference type="Proteomes" id="UP001138500">
    <property type="component" value="Unassembled WGS sequence"/>
</dbReference>
<name>A0A9W7SRZ6_9PEZI</name>
<dbReference type="EMBL" id="RIBY02001868">
    <property type="protein sequence ID" value="KAH9827519.1"/>
    <property type="molecule type" value="Genomic_DNA"/>
</dbReference>
<reference evidence="1 2" key="2">
    <citation type="journal article" date="2021" name="Curr. Genet.">
        <title>Genetic response to nitrogen starvation in the aggressive Eucalyptus foliar pathogen Teratosphaeria destructans.</title>
        <authorList>
            <person name="Havenga M."/>
            <person name="Wingfield B.D."/>
            <person name="Wingfield M.J."/>
            <person name="Dreyer L.L."/>
            <person name="Roets F."/>
            <person name="Aylward J."/>
        </authorList>
    </citation>
    <scope>NUCLEOTIDE SEQUENCE [LARGE SCALE GENOMIC DNA]</scope>
    <source>
        <strain evidence="1">CMW44962</strain>
    </source>
</reference>
<reference evidence="1 2" key="1">
    <citation type="journal article" date="2018" name="IMA Fungus">
        <title>IMA Genome-F 10: Nine draft genome sequences of Claviceps purpurea s.lat., including C. arundinis, C. humidiphila, and C. cf. spartinae, pseudomolecules for the pitch canker pathogen Fusarium circinatum, draft genome of Davidsoniella eucalypti, Grosmannia galeiformis, Quambalaria eucalypti, and Teratosphaeria destructans.</title>
        <authorList>
            <person name="Wingfield B.D."/>
            <person name="Liu M."/>
            <person name="Nguyen H.D."/>
            <person name="Lane F.A."/>
            <person name="Morgan S.W."/>
            <person name="De Vos L."/>
            <person name="Wilken P.M."/>
            <person name="Duong T.A."/>
            <person name="Aylward J."/>
            <person name="Coetzee M.P."/>
            <person name="Dadej K."/>
            <person name="De Beer Z.W."/>
            <person name="Findlay W."/>
            <person name="Havenga M."/>
            <person name="Kolarik M."/>
            <person name="Menzies J.G."/>
            <person name="Naidoo K."/>
            <person name="Pochopski O."/>
            <person name="Shoukouhi P."/>
            <person name="Santana Q.C."/>
            <person name="Seifert K.A."/>
            <person name="Soal N."/>
            <person name="Steenkamp E.T."/>
            <person name="Tatham C.T."/>
            <person name="van der Nest M.A."/>
            <person name="Wingfield M.J."/>
        </authorList>
    </citation>
    <scope>NUCLEOTIDE SEQUENCE [LARGE SCALE GENOMIC DNA]</scope>
    <source>
        <strain evidence="1">CMW44962</strain>
    </source>
</reference>
<dbReference type="AlphaFoldDB" id="A0A9W7SRZ6"/>
<dbReference type="OrthoDB" id="5404651at2759"/>
<feature type="non-terminal residue" evidence="1">
    <location>
        <position position="47"/>
    </location>
</feature>
<evidence type="ECO:0000313" key="1">
    <source>
        <dbReference type="EMBL" id="KAH9827519.1"/>
    </source>
</evidence>
<sequence length="47" mass="4975">MAPADARLGQYLLQIDGVIAARDDAGLSQLIALEPPFDAGHRALIDD</sequence>
<proteinExistence type="predicted"/>
<accession>A0A9W7SRZ6</accession>
<organism evidence="1 2">
    <name type="scientific">Teratosphaeria destructans</name>
    <dbReference type="NCBI Taxonomy" id="418781"/>
    <lineage>
        <taxon>Eukaryota</taxon>
        <taxon>Fungi</taxon>
        <taxon>Dikarya</taxon>
        <taxon>Ascomycota</taxon>
        <taxon>Pezizomycotina</taxon>
        <taxon>Dothideomycetes</taxon>
        <taxon>Dothideomycetidae</taxon>
        <taxon>Mycosphaerellales</taxon>
        <taxon>Teratosphaeriaceae</taxon>
        <taxon>Teratosphaeria</taxon>
    </lineage>
</organism>
<keyword evidence="2" id="KW-1185">Reference proteome</keyword>
<evidence type="ECO:0000313" key="2">
    <source>
        <dbReference type="Proteomes" id="UP001138500"/>
    </source>
</evidence>